<dbReference type="PANTHER" id="PTHR33781">
    <property type="entry name" value="PROTEIN PHYTOCHROME KINASE SUBSTRATE 1-RELATED"/>
    <property type="match status" value="1"/>
</dbReference>
<dbReference type="EMBL" id="JAAGAX010000015">
    <property type="protein sequence ID" value="KAF2291918.1"/>
    <property type="molecule type" value="Genomic_DNA"/>
</dbReference>
<comment type="caution">
    <text evidence="2">The sequence shown here is derived from an EMBL/GenBank/DDBJ whole genome shotgun (WGS) entry which is preliminary data.</text>
</comment>
<protein>
    <recommendedName>
        <fullName evidence="4">Phytochrome kinase substrate 1</fullName>
    </recommendedName>
</protein>
<dbReference type="InterPro" id="IPR039615">
    <property type="entry name" value="PKS"/>
</dbReference>
<evidence type="ECO:0000313" key="3">
    <source>
        <dbReference type="Proteomes" id="UP000467840"/>
    </source>
</evidence>
<name>A0A6A6KVD6_HEVBR</name>
<gene>
    <name evidence="2" type="ORF">GH714_036104</name>
</gene>
<dbReference type="PANTHER" id="PTHR33781:SF4">
    <property type="entry name" value="PROTEIN PHYTOCHROME KINASE SUBSTRATE 1"/>
    <property type="match status" value="1"/>
</dbReference>
<sequence>MAMATLTSVASLTQALPLENSSKNLLDFSFSSLLSNSDETFVRKLAESNRNIGAQDVKEHHYLGKKKEDGEIGIFGAEKYFNGCIDEDSPRISSIIPRKYNLQPKKDEQLNDHMVPVKPKGHPATPSVRSESSWNSQSALLQCVQRNTSETKKDKVHRKVGKNFLAGLGCKCSCFHKDSIDGDDEHIGEISFKKSPNAAMLEGKTITEELSKSSLDLDHKPRSGSRVKEENINCQNLEKWGIGMNKENCFSFPTSNSEAGSVPKKLQLRQEEEVNPRKSLEVYGSPVHDKRSKSFRIGRRLSMFSWEAAPRMEEIDYSATSGAVYNDNESDASSDLFEIESHTGKFTPFLARQGSNATSGCLTPTTCYAPSEASIEWSVVTASAADFSVMSDYEELRPPTTLPSPIKTIPTTVNAKSETSKDTPGRRSSILLGCNSHKAVRVSGDAYKTNDKASFDPRVRRVSDSYTPVTRFQSETKLMGFDPRQRQQAFSTHLHPWSHPSRVSILTFNNLKISWLQYYVFCALCN</sequence>
<dbReference type="AlphaFoldDB" id="A0A6A6KVD6"/>
<accession>A0A6A6KVD6</accession>
<dbReference type="Proteomes" id="UP000467840">
    <property type="component" value="Chromosome 2"/>
</dbReference>
<evidence type="ECO:0000313" key="2">
    <source>
        <dbReference type="EMBL" id="KAF2291918.1"/>
    </source>
</evidence>
<evidence type="ECO:0008006" key="4">
    <source>
        <dbReference type="Google" id="ProtNLM"/>
    </source>
</evidence>
<keyword evidence="3" id="KW-1185">Reference proteome</keyword>
<evidence type="ECO:0000256" key="1">
    <source>
        <dbReference type="SAM" id="MobiDB-lite"/>
    </source>
</evidence>
<organism evidence="2 3">
    <name type="scientific">Hevea brasiliensis</name>
    <name type="common">Para rubber tree</name>
    <name type="synonym">Siphonia brasiliensis</name>
    <dbReference type="NCBI Taxonomy" id="3981"/>
    <lineage>
        <taxon>Eukaryota</taxon>
        <taxon>Viridiplantae</taxon>
        <taxon>Streptophyta</taxon>
        <taxon>Embryophyta</taxon>
        <taxon>Tracheophyta</taxon>
        <taxon>Spermatophyta</taxon>
        <taxon>Magnoliopsida</taxon>
        <taxon>eudicotyledons</taxon>
        <taxon>Gunneridae</taxon>
        <taxon>Pentapetalae</taxon>
        <taxon>rosids</taxon>
        <taxon>fabids</taxon>
        <taxon>Malpighiales</taxon>
        <taxon>Euphorbiaceae</taxon>
        <taxon>Crotonoideae</taxon>
        <taxon>Micrandreae</taxon>
        <taxon>Hevea</taxon>
    </lineage>
</organism>
<feature type="region of interest" description="Disordered" evidence="1">
    <location>
        <begin position="396"/>
        <end position="428"/>
    </location>
</feature>
<proteinExistence type="predicted"/>
<reference evidence="2 3" key="1">
    <citation type="journal article" date="2020" name="Mol. Plant">
        <title>The Chromosome-Based Rubber Tree Genome Provides New Insights into Spurge Genome Evolution and Rubber Biosynthesis.</title>
        <authorList>
            <person name="Liu J."/>
            <person name="Shi C."/>
            <person name="Shi C.C."/>
            <person name="Li W."/>
            <person name="Zhang Q.J."/>
            <person name="Zhang Y."/>
            <person name="Li K."/>
            <person name="Lu H.F."/>
            <person name="Shi C."/>
            <person name="Zhu S.T."/>
            <person name="Xiao Z.Y."/>
            <person name="Nan H."/>
            <person name="Yue Y."/>
            <person name="Zhu X.G."/>
            <person name="Wu Y."/>
            <person name="Hong X.N."/>
            <person name="Fan G.Y."/>
            <person name="Tong Y."/>
            <person name="Zhang D."/>
            <person name="Mao C.L."/>
            <person name="Liu Y.L."/>
            <person name="Hao S.J."/>
            <person name="Liu W.Q."/>
            <person name="Lv M.Q."/>
            <person name="Zhang H.B."/>
            <person name="Liu Y."/>
            <person name="Hu-Tang G.R."/>
            <person name="Wang J.P."/>
            <person name="Wang J.H."/>
            <person name="Sun Y.H."/>
            <person name="Ni S.B."/>
            <person name="Chen W.B."/>
            <person name="Zhang X.C."/>
            <person name="Jiao Y.N."/>
            <person name="Eichler E.E."/>
            <person name="Li G.H."/>
            <person name="Liu X."/>
            <person name="Gao L.Z."/>
        </authorList>
    </citation>
    <scope>NUCLEOTIDE SEQUENCE [LARGE SCALE GENOMIC DNA]</scope>
    <source>
        <strain evidence="3">cv. GT1</strain>
        <tissue evidence="2">Leaf</tissue>
    </source>
</reference>
<dbReference type="GO" id="GO:0009638">
    <property type="term" value="P:phototropism"/>
    <property type="evidence" value="ECO:0007669"/>
    <property type="project" value="InterPro"/>
</dbReference>